<dbReference type="SUPFAM" id="SSF47616">
    <property type="entry name" value="GST C-terminal domain-like"/>
    <property type="match status" value="1"/>
</dbReference>
<dbReference type="Gene3D" id="3.40.30.10">
    <property type="entry name" value="Glutaredoxin"/>
    <property type="match status" value="1"/>
</dbReference>
<evidence type="ECO:0000259" key="7">
    <source>
        <dbReference type="PROSITE" id="PS50405"/>
    </source>
</evidence>
<dbReference type="GO" id="GO:0005737">
    <property type="term" value="C:cytoplasm"/>
    <property type="evidence" value="ECO:0007669"/>
    <property type="project" value="TreeGrafter"/>
</dbReference>
<evidence type="ECO:0000259" key="6">
    <source>
        <dbReference type="PROSITE" id="PS50404"/>
    </source>
</evidence>
<dbReference type="PROSITE" id="PS50405">
    <property type="entry name" value="GST_CTER"/>
    <property type="match status" value="1"/>
</dbReference>
<feature type="region of interest" description="Disordered" evidence="5">
    <location>
        <begin position="235"/>
        <end position="323"/>
    </location>
</feature>
<proteinExistence type="inferred from homology"/>
<dbReference type="InterPro" id="IPR036282">
    <property type="entry name" value="Glutathione-S-Trfase_C_sf"/>
</dbReference>
<sequence length="334" mass="38121">MAMPSVTVYGPPTAPSVSRVLACLYEKEIKFDLINIDMSKREHRSPDFLKMQVMRAETRTICRYVMEKYPDRGNKVLNGRDQFEKTLINQWVEVEAEKLNPLTTQLSGLQQRLKNQPGTSPTTKVLQRSKSLERQDQETIWMITKSLDGVLNVYEERLKMCPYLAGDEFTFADLSHLPTAQFLVDAPSDRAKLITSRKNVWRWWAAISSRDSWKKVEVGGDSSVGSRPGIADFGLGIGIDSPTSQSRPENGAINECCEGRRQPGIRLRQPKRKAQQSTFGINVRKQESKSAPKRGGSKRRRDHKKNVKHGTVRRRQRHQKKSRDVGGFCTFLRC</sequence>
<dbReference type="AlphaFoldDB" id="A0AA88X2V9"/>
<dbReference type="FunFam" id="1.20.1050.10:FF:000004">
    <property type="entry name" value="Glutathione S-transferase F2"/>
    <property type="match status" value="1"/>
</dbReference>
<dbReference type="SUPFAM" id="SSF52833">
    <property type="entry name" value="Thioredoxin-like"/>
    <property type="match status" value="1"/>
</dbReference>
<evidence type="ECO:0000256" key="3">
    <source>
        <dbReference type="ARBA" id="ARBA00022679"/>
    </source>
</evidence>
<evidence type="ECO:0000313" key="8">
    <source>
        <dbReference type="EMBL" id="KAK3038901.1"/>
    </source>
</evidence>
<dbReference type="PROSITE" id="PS50404">
    <property type="entry name" value="GST_NTER"/>
    <property type="match status" value="1"/>
</dbReference>
<dbReference type="GO" id="GO:0009407">
    <property type="term" value="P:toxin catabolic process"/>
    <property type="evidence" value="ECO:0007669"/>
    <property type="project" value="UniProtKB-ARBA"/>
</dbReference>
<feature type="domain" description="GST C-terminal" evidence="7">
    <location>
        <begin position="81"/>
        <end position="230"/>
    </location>
</feature>
<dbReference type="Gene3D" id="1.20.1050.10">
    <property type="match status" value="1"/>
</dbReference>
<evidence type="ECO:0000313" key="9">
    <source>
        <dbReference type="Proteomes" id="UP001188597"/>
    </source>
</evidence>
<dbReference type="InterPro" id="IPR004045">
    <property type="entry name" value="Glutathione_S-Trfase_N"/>
</dbReference>
<dbReference type="PANTHER" id="PTHR43900">
    <property type="entry name" value="GLUTATHIONE S-TRANSFERASE RHO"/>
    <property type="match status" value="1"/>
</dbReference>
<gene>
    <name evidence="8" type="ORF">RJ639_028623</name>
</gene>
<name>A0AA88X2V9_9ASTE</name>
<dbReference type="GO" id="GO:0004364">
    <property type="term" value="F:glutathione transferase activity"/>
    <property type="evidence" value="ECO:0007669"/>
    <property type="project" value="UniProtKB-EC"/>
</dbReference>
<dbReference type="InterPro" id="IPR036249">
    <property type="entry name" value="Thioredoxin-like_sf"/>
</dbReference>
<comment type="caution">
    <text evidence="8">The sequence shown here is derived from an EMBL/GenBank/DDBJ whole genome shotgun (WGS) entry which is preliminary data.</text>
</comment>
<dbReference type="InterPro" id="IPR004046">
    <property type="entry name" value="GST_C"/>
</dbReference>
<evidence type="ECO:0000256" key="1">
    <source>
        <dbReference type="ARBA" id="ARBA00010128"/>
    </source>
</evidence>
<evidence type="ECO:0000256" key="5">
    <source>
        <dbReference type="SAM" id="MobiDB-lite"/>
    </source>
</evidence>
<dbReference type="EC" id="2.5.1.18" evidence="2"/>
<reference evidence="8" key="1">
    <citation type="submission" date="2022-12" db="EMBL/GenBank/DDBJ databases">
        <title>Draft genome assemblies for two species of Escallonia (Escalloniales).</title>
        <authorList>
            <person name="Chanderbali A."/>
            <person name="Dervinis C."/>
            <person name="Anghel I."/>
            <person name="Soltis D."/>
            <person name="Soltis P."/>
            <person name="Zapata F."/>
        </authorList>
    </citation>
    <scope>NUCLEOTIDE SEQUENCE</scope>
    <source>
        <strain evidence="8">UCBG64.0493</strain>
        <tissue evidence="8">Leaf</tissue>
    </source>
</reference>
<dbReference type="GO" id="GO:0006749">
    <property type="term" value="P:glutathione metabolic process"/>
    <property type="evidence" value="ECO:0007669"/>
    <property type="project" value="TreeGrafter"/>
</dbReference>
<keyword evidence="3" id="KW-0808">Transferase</keyword>
<evidence type="ECO:0000256" key="2">
    <source>
        <dbReference type="ARBA" id="ARBA00012452"/>
    </source>
</evidence>
<protein>
    <recommendedName>
        <fullName evidence="2">glutathione transferase</fullName>
        <ecNumber evidence="2">2.5.1.18</ecNumber>
    </recommendedName>
</protein>
<keyword evidence="9" id="KW-1185">Reference proteome</keyword>
<accession>A0AA88X2V9</accession>
<dbReference type="SFLD" id="SFLDG00358">
    <property type="entry name" value="Main_(cytGST)"/>
    <property type="match status" value="1"/>
</dbReference>
<feature type="domain" description="GST N-terminal" evidence="6">
    <location>
        <begin position="4"/>
        <end position="73"/>
    </location>
</feature>
<organism evidence="8 9">
    <name type="scientific">Escallonia herrerae</name>
    <dbReference type="NCBI Taxonomy" id="1293975"/>
    <lineage>
        <taxon>Eukaryota</taxon>
        <taxon>Viridiplantae</taxon>
        <taxon>Streptophyta</taxon>
        <taxon>Embryophyta</taxon>
        <taxon>Tracheophyta</taxon>
        <taxon>Spermatophyta</taxon>
        <taxon>Magnoliopsida</taxon>
        <taxon>eudicotyledons</taxon>
        <taxon>Gunneridae</taxon>
        <taxon>Pentapetalae</taxon>
        <taxon>asterids</taxon>
        <taxon>campanulids</taxon>
        <taxon>Escalloniales</taxon>
        <taxon>Escalloniaceae</taxon>
        <taxon>Escallonia</taxon>
    </lineage>
</organism>
<dbReference type="SFLD" id="SFLDS00019">
    <property type="entry name" value="Glutathione_Transferase_(cytos"/>
    <property type="match status" value="1"/>
</dbReference>
<dbReference type="GO" id="GO:0043295">
    <property type="term" value="F:glutathione binding"/>
    <property type="evidence" value="ECO:0007669"/>
    <property type="project" value="TreeGrafter"/>
</dbReference>
<dbReference type="EMBL" id="JAVXUP010000088">
    <property type="protein sequence ID" value="KAK3038901.1"/>
    <property type="molecule type" value="Genomic_DNA"/>
</dbReference>
<dbReference type="InterPro" id="IPR010987">
    <property type="entry name" value="Glutathione-S-Trfase_C-like"/>
</dbReference>
<dbReference type="Pfam" id="PF00043">
    <property type="entry name" value="GST_C"/>
    <property type="match status" value="1"/>
</dbReference>
<feature type="compositionally biased region" description="Basic residues" evidence="5">
    <location>
        <begin position="291"/>
        <end position="321"/>
    </location>
</feature>
<evidence type="ECO:0000256" key="4">
    <source>
        <dbReference type="ARBA" id="ARBA00047960"/>
    </source>
</evidence>
<dbReference type="PANTHER" id="PTHR43900:SF88">
    <property type="entry name" value="GLUTATHIONE TRANSFERASE"/>
    <property type="match status" value="1"/>
</dbReference>
<comment type="catalytic activity">
    <reaction evidence="4">
        <text>RX + glutathione = an S-substituted glutathione + a halide anion + H(+)</text>
        <dbReference type="Rhea" id="RHEA:16437"/>
        <dbReference type="ChEBI" id="CHEBI:15378"/>
        <dbReference type="ChEBI" id="CHEBI:16042"/>
        <dbReference type="ChEBI" id="CHEBI:17792"/>
        <dbReference type="ChEBI" id="CHEBI:57925"/>
        <dbReference type="ChEBI" id="CHEBI:90779"/>
        <dbReference type="EC" id="2.5.1.18"/>
    </reaction>
</comment>
<dbReference type="InterPro" id="IPR040079">
    <property type="entry name" value="Glutathione_S-Trfase"/>
</dbReference>
<dbReference type="Proteomes" id="UP001188597">
    <property type="component" value="Unassembled WGS sequence"/>
</dbReference>
<comment type="similarity">
    <text evidence="1">Belongs to the GST superfamily. Phi family.</text>
</comment>